<evidence type="ECO:0000256" key="9">
    <source>
        <dbReference type="ARBA" id="ARBA00022989"/>
    </source>
</evidence>
<dbReference type="InterPro" id="IPR036878">
    <property type="entry name" value="Glu_permease_IIB"/>
</dbReference>
<evidence type="ECO:0000256" key="3">
    <source>
        <dbReference type="ARBA" id="ARBA00022475"/>
    </source>
</evidence>
<dbReference type="InterPro" id="IPR013013">
    <property type="entry name" value="PTS_EIIC_1"/>
</dbReference>
<feature type="transmembrane region" description="Helical" evidence="12">
    <location>
        <begin position="200"/>
        <end position="221"/>
    </location>
</feature>
<evidence type="ECO:0000256" key="5">
    <source>
        <dbReference type="ARBA" id="ARBA00022679"/>
    </source>
</evidence>
<dbReference type="InterPro" id="IPR003352">
    <property type="entry name" value="PTS_EIIC"/>
</dbReference>
<name>A0ABT8PVF0_9ENTR</name>
<dbReference type="EMBL" id="JAUJYW010000003">
    <property type="protein sequence ID" value="MDN8599676.1"/>
    <property type="molecule type" value="Genomic_DNA"/>
</dbReference>
<evidence type="ECO:0000256" key="10">
    <source>
        <dbReference type="ARBA" id="ARBA00023136"/>
    </source>
</evidence>
<dbReference type="PANTHER" id="PTHR30009">
    <property type="entry name" value="CYTOCHROME C-TYPE SYNTHESIS PROTEIN AND PTS TRANSMEMBRANE COMPONENT"/>
    <property type="match status" value="1"/>
</dbReference>
<keyword evidence="7 12" id="KW-0812">Transmembrane</keyword>
<keyword evidence="5" id="KW-0808">Transferase</keyword>
<dbReference type="InterPro" id="IPR050429">
    <property type="entry name" value="PTS_Glucose_EIICBA"/>
</dbReference>
<evidence type="ECO:0000256" key="2">
    <source>
        <dbReference type="ARBA" id="ARBA00022448"/>
    </source>
</evidence>
<keyword evidence="10 12" id="KW-0472">Membrane</keyword>
<gene>
    <name evidence="15" type="ORF">Q0A17_09665</name>
</gene>
<evidence type="ECO:0000256" key="6">
    <source>
        <dbReference type="ARBA" id="ARBA00022683"/>
    </source>
</evidence>
<dbReference type="Proteomes" id="UP001174867">
    <property type="component" value="Unassembled WGS sequence"/>
</dbReference>
<comment type="caution">
    <text evidence="15">The sequence shown here is derived from an EMBL/GenBank/DDBJ whole genome shotgun (WGS) entry which is preliminary data.</text>
</comment>
<feature type="transmembrane region" description="Helical" evidence="12">
    <location>
        <begin position="338"/>
        <end position="360"/>
    </location>
</feature>
<accession>A0ABT8PVF0</accession>
<dbReference type="Gene3D" id="3.30.1360.60">
    <property type="entry name" value="Glucose permease domain IIB"/>
    <property type="match status" value="1"/>
</dbReference>
<keyword evidence="2" id="KW-0813">Transport</keyword>
<feature type="transmembrane region" description="Helical" evidence="12">
    <location>
        <begin position="391"/>
        <end position="413"/>
    </location>
</feature>
<evidence type="ECO:0000313" key="16">
    <source>
        <dbReference type="Proteomes" id="UP001174867"/>
    </source>
</evidence>
<feature type="active site" description="Phosphocysteine intermediate; for EIIB activity" evidence="11">
    <location>
        <position position="461"/>
    </location>
</feature>
<dbReference type="Pfam" id="PF02378">
    <property type="entry name" value="PTS_EIIC"/>
    <property type="match status" value="1"/>
</dbReference>
<reference evidence="15 16" key="1">
    <citation type="submission" date="2023-07" db="EMBL/GenBank/DDBJ databases">
        <title>Citrobacter selenititolerans sp. nov., isolated from seleniferous soil.</title>
        <authorList>
            <person name="Zhang S."/>
            <person name="Li K."/>
            <person name="Peng J."/>
            <person name="Wang H."/>
            <person name="Sun J."/>
            <person name="Guo Y."/>
        </authorList>
    </citation>
    <scope>NUCLEOTIDE SEQUENCE [LARGE SCALE GENOMIC DNA]</scope>
    <source>
        <strain evidence="15 16">S2-9</strain>
    </source>
</reference>
<dbReference type="InterPro" id="IPR001996">
    <property type="entry name" value="PTS_IIB_1"/>
</dbReference>
<dbReference type="PANTHER" id="PTHR30009:SF24">
    <property type="entry name" value="PTS SYSTEM, IIBC COMPONENT"/>
    <property type="match status" value="1"/>
</dbReference>
<feature type="transmembrane region" description="Helical" evidence="12">
    <location>
        <begin position="21"/>
        <end position="44"/>
    </location>
</feature>
<keyword evidence="4" id="KW-0762">Sugar transport</keyword>
<evidence type="ECO:0000259" key="13">
    <source>
        <dbReference type="PROSITE" id="PS51098"/>
    </source>
</evidence>
<dbReference type="RefSeq" id="WP_301698469.1">
    <property type="nucleotide sequence ID" value="NZ_JAUJYW010000003.1"/>
</dbReference>
<feature type="transmembrane region" description="Helical" evidence="12">
    <location>
        <begin position="91"/>
        <end position="111"/>
    </location>
</feature>
<comment type="subcellular location">
    <subcellularLocation>
        <location evidence="1">Cell membrane</location>
        <topology evidence="1">Multi-pass membrane protein</topology>
    </subcellularLocation>
</comment>
<proteinExistence type="predicted"/>
<organism evidence="15 16">
    <name type="scientific">Citrobacter enshiensis</name>
    <dbReference type="NCBI Taxonomy" id="2971264"/>
    <lineage>
        <taxon>Bacteria</taxon>
        <taxon>Pseudomonadati</taxon>
        <taxon>Pseudomonadota</taxon>
        <taxon>Gammaproteobacteria</taxon>
        <taxon>Enterobacterales</taxon>
        <taxon>Enterobacteriaceae</taxon>
        <taxon>Citrobacter</taxon>
    </lineage>
</organism>
<dbReference type="SUPFAM" id="SSF55604">
    <property type="entry name" value="Glucose permease domain IIB"/>
    <property type="match status" value="1"/>
</dbReference>
<dbReference type="Pfam" id="PF00367">
    <property type="entry name" value="PTS_EIIB"/>
    <property type="match status" value="1"/>
</dbReference>
<evidence type="ECO:0000256" key="12">
    <source>
        <dbReference type="SAM" id="Phobius"/>
    </source>
</evidence>
<dbReference type="PROSITE" id="PS51103">
    <property type="entry name" value="PTS_EIIC_TYPE_1"/>
    <property type="match status" value="1"/>
</dbReference>
<evidence type="ECO:0000256" key="7">
    <source>
        <dbReference type="ARBA" id="ARBA00022692"/>
    </source>
</evidence>
<evidence type="ECO:0000259" key="14">
    <source>
        <dbReference type="PROSITE" id="PS51103"/>
    </source>
</evidence>
<protein>
    <submittedName>
        <fullName evidence="15">PTS transporter subunit EIIC</fullName>
    </submittedName>
</protein>
<keyword evidence="16" id="KW-1185">Reference proteome</keyword>
<evidence type="ECO:0000256" key="8">
    <source>
        <dbReference type="ARBA" id="ARBA00022777"/>
    </source>
</evidence>
<keyword evidence="6" id="KW-0598">Phosphotransferase system</keyword>
<keyword evidence="8" id="KW-0418">Kinase</keyword>
<sequence>MKMDKFKDGIQLFGRSLLLPIAVMAPIGMIMGICAALSQSYMINKLPFLGNDVIKMILESMRDITGIVFNNIPLLFAMGVAYGLSKNEKGIAVFSAVLAYLTLTIVMNVWLKVNGALAKGDLSSVGQGLVLGIQTLKIEAMGGIISGLVAAKVTDRFYRLQLPLAFAFFSGKKSVPIITFLYMIPVGLLIPFVWSGVTTALTSISFIMMDDTFGVGVYWFIHRTLIPFGLHHVLASVLRFTEAGGTYLINGETYTGILNATNKILFELGPNDPSWSLMPKLTAYLGAGQMLNTLFRVPAIGLAMYHASFKANRPIAKGMILTIVLTAFLGNVTEPLEFSFLFIAPGLFFIYTVLCGVMAIPLAFLDVSIGYIRGTIFDFGIFGLLYENTHWVQLVILGAVNFVVFYVVFRFAIEKFKIQTPGREEEIRNNNLLKEKRYPEIATLVLEGLGGSDNIKNIDNCVTRLRIDLKDQGKVQTDTLKNAGSSGIFIPKNNHIHVVFGPHVEFVKNAIVDKIAGK</sequence>
<dbReference type="CDD" id="cd00212">
    <property type="entry name" value="PTS_IIB_glc"/>
    <property type="match status" value="1"/>
</dbReference>
<evidence type="ECO:0000256" key="4">
    <source>
        <dbReference type="ARBA" id="ARBA00022597"/>
    </source>
</evidence>
<feature type="transmembrane region" description="Helical" evidence="12">
    <location>
        <begin position="314"/>
        <end position="332"/>
    </location>
</feature>
<feature type="transmembrane region" description="Helical" evidence="12">
    <location>
        <begin position="174"/>
        <end position="194"/>
    </location>
</feature>
<dbReference type="PROSITE" id="PS51098">
    <property type="entry name" value="PTS_EIIB_TYPE_1"/>
    <property type="match status" value="1"/>
</dbReference>
<keyword evidence="3" id="KW-1003">Cell membrane</keyword>
<feature type="domain" description="PTS EIIB type-1" evidence="13">
    <location>
        <begin position="439"/>
        <end position="518"/>
    </location>
</feature>
<feature type="transmembrane region" description="Helical" evidence="12">
    <location>
        <begin position="367"/>
        <end position="385"/>
    </location>
</feature>
<dbReference type="InterPro" id="IPR018113">
    <property type="entry name" value="PTrfase_EIIB_Cys"/>
</dbReference>
<evidence type="ECO:0000313" key="15">
    <source>
        <dbReference type="EMBL" id="MDN8599676.1"/>
    </source>
</evidence>
<evidence type="ECO:0000256" key="11">
    <source>
        <dbReference type="PROSITE-ProRule" id="PRU00421"/>
    </source>
</evidence>
<dbReference type="NCBIfam" id="TIGR00826">
    <property type="entry name" value="EIIB_glc"/>
    <property type="match status" value="1"/>
</dbReference>
<keyword evidence="9 12" id="KW-1133">Transmembrane helix</keyword>
<evidence type="ECO:0000256" key="1">
    <source>
        <dbReference type="ARBA" id="ARBA00004651"/>
    </source>
</evidence>
<dbReference type="PROSITE" id="PS01035">
    <property type="entry name" value="PTS_EIIB_TYPE_1_CYS"/>
    <property type="match status" value="1"/>
</dbReference>
<feature type="domain" description="PTS EIIC type-1" evidence="14">
    <location>
        <begin position="4"/>
        <end position="425"/>
    </location>
</feature>
<feature type="transmembrane region" description="Helical" evidence="12">
    <location>
        <begin position="64"/>
        <end position="84"/>
    </location>
</feature>